<proteinExistence type="predicted"/>
<evidence type="ECO:0000313" key="1">
    <source>
        <dbReference type="EMBL" id="SFW47718.1"/>
    </source>
</evidence>
<dbReference type="Proteomes" id="UP000182248">
    <property type="component" value="Unassembled WGS sequence"/>
</dbReference>
<dbReference type="AlphaFoldDB" id="A0A1K1PLX1"/>
<dbReference type="Gene3D" id="1.20.120.330">
    <property type="entry name" value="Nucleotidyltransferases domain 2"/>
    <property type="match status" value="1"/>
</dbReference>
<keyword evidence="2" id="KW-1185">Reference proteome</keyword>
<dbReference type="RefSeq" id="WP_072317057.1">
    <property type="nucleotide sequence ID" value="NZ_FPJE01000008.1"/>
</dbReference>
<evidence type="ECO:0008006" key="3">
    <source>
        <dbReference type="Google" id="ProtNLM"/>
    </source>
</evidence>
<organism evidence="1 2">
    <name type="scientific">Sinomicrobium oceani</name>
    <dbReference type="NCBI Taxonomy" id="1150368"/>
    <lineage>
        <taxon>Bacteria</taxon>
        <taxon>Pseudomonadati</taxon>
        <taxon>Bacteroidota</taxon>
        <taxon>Flavobacteriia</taxon>
        <taxon>Flavobacteriales</taxon>
        <taxon>Flavobacteriaceae</taxon>
        <taxon>Sinomicrobium</taxon>
    </lineage>
</organism>
<dbReference type="EMBL" id="FPJE01000008">
    <property type="protein sequence ID" value="SFW47718.1"/>
    <property type="molecule type" value="Genomic_DNA"/>
</dbReference>
<accession>A0A1K1PLX1</accession>
<gene>
    <name evidence="1" type="ORF">SAMN02927921_01826</name>
</gene>
<sequence>MEDKMIKQLVSENDAEYIYTTFWNTGKDIRRLVLLLYARKTSAEAGEVPRINEEDNMLFLAYPLPYARKQLHEGNLFFMRMCRKINLVYKKEGQPEEPPSETVDTEQGLRKGRNHFALTYTKMKALHDGVNFYSARKDYEQAVFMLYQAFDIAFGLAGRLLTGKAQHGIRIDEYQRYTGRFYTALGSLFRMEKPEDRKLVKLLDLARQGMTFEEGSQVTETDLTNLEEKYNRLQLMLPDIFDAGIKECQDISGPIAGNSRKKPLKTRDLTDDEKDRMKEKIETLIRKKFYKYKYRPEIYYHKGLRMSCPSEVLFSVASIIKVCVMALDYPENDASGFVAQPCLDIKVALEFAVQLLPYDEMECFNDIVEKYMEGNMPVA</sequence>
<dbReference type="OrthoDB" id="1321649at2"/>
<evidence type="ECO:0000313" key="2">
    <source>
        <dbReference type="Proteomes" id="UP000182248"/>
    </source>
</evidence>
<protein>
    <recommendedName>
        <fullName evidence="3">HEPN domain-containing protein</fullName>
    </recommendedName>
</protein>
<reference evidence="1 2" key="1">
    <citation type="submission" date="2016-11" db="EMBL/GenBank/DDBJ databases">
        <authorList>
            <person name="Jaros S."/>
            <person name="Januszkiewicz K."/>
            <person name="Wedrychowicz H."/>
        </authorList>
    </citation>
    <scope>NUCLEOTIDE SEQUENCE [LARGE SCALE GENOMIC DNA]</scope>
    <source>
        <strain evidence="1 2">CGMCC 1.12145</strain>
    </source>
</reference>
<name>A0A1K1PLX1_9FLAO</name>